<feature type="chain" id="PRO_5007851903" evidence="1">
    <location>
        <begin position="18"/>
        <end position="54"/>
    </location>
</feature>
<evidence type="ECO:0000313" key="2">
    <source>
        <dbReference type="EMBL" id="KZS05530.1"/>
    </source>
</evidence>
<evidence type="ECO:0000313" key="3">
    <source>
        <dbReference type="Proteomes" id="UP000076858"/>
    </source>
</evidence>
<accession>A0A164N045</accession>
<dbReference type="AlphaFoldDB" id="A0A164N045"/>
<keyword evidence="3" id="KW-1185">Reference proteome</keyword>
<sequence>MILLILLYLSADRLCVAYSVRCKTFLGGLFVKKFLRYSRKYCNEFNAVFRGTIC</sequence>
<name>A0A164N045_9CRUS</name>
<keyword evidence="1" id="KW-0732">Signal</keyword>
<reference evidence="2 3" key="1">
    <citation type="submission" date="2016-03" db="EMBL/GenBank/DDBJ databases">
        <title>EvidentialGene: Evidence-directed Construction of Genes on Genomes.</title>
        <authorList>
            <person name="Gilbert D.G."/>
            <person name="Choi J.-H."/>
            <person name="Mockaitis K."/>
            <person name="Colbourne J."/>
            <person name="Pfrender M."/>
        </authorList>
    </citation>
    <scope>NUCLEOTIDE SEQUENCE [LARGE SCALE GENOMIC DNA]</scope>
    <source>
        <strain evidence="2 3">Xinb3</strain>
        <tissue evidence="2">Complete organism</tissue>
    </source>
</reference>
<evidence type="ECO:0000256" key="1">
    <source>
        <dbReference type="SAM" id="SignalP"/>
    </source>
</evidence>
<proteinExistence type="predicted"/>
<dbReference type="EMBL" id="LRGB01002909">
    <property type="protein sequence ID" value="KZS05530.1"/>
    <property type="molecule type" value="Genomic_DNA"/>
</dbReference>
<dbReference type="Proteomes" id="UP000076858">
    <property type="component" value="Unassembled WGS sequence"/>
</dbReference>
<organism evidence="2 3">
    <name type="scientific">Daphnia magna</name>
    <dbReference type="NCBI Taxonomy" id="35525"/>
    <lineage>
        <taxon>Eukaryota</taxon>
        <taxon>Metazoa</taxon>
        <taxon>Ecdysozoa</taxon>
        <taxon>Arthropoda</taxon>
        <taxon>Crustacea</taxon>
        <taxon>Branchiopoda</taxon>
        <taxon>Diplostraca</taxon>
        <taxon>Cladocera</taxon>
        <taxon>Anomopoda</taxon>
        <taxon>Daphniidae</taxon>
        <taxon>Daphnia</taxon>
    </lineage>
</organism>
<feature type="signal peptide" evidence="1">
    <location>
        <begin position="1"/>
        <end position="17"/>
    </location>
</feature>
<protein>
    <submittedName>
        <fullName evidence="2">Uncharacterized protein</fullName>
    </submittedName>
</protein>
<gene>
    <name evidence="2" type="ORF">APZ42_031260</name>
</gene>
<comment type="caution">
    <text evidence="2">The sequence shown here is derived from an EMBL/GenBank/DDBJ whole genome shotgun (WGS) entry which is preliminary data.</text>
</comment>